<proteinExistence type="predicted"/>
<reference evidence="3 4" key="1">
    <citation type="submission" date="2020-09" db="EMBL/GenBank/DDBJ databases">
        <title>Methylomonas albis sp. nov. and Methylomonas fluvii sp. nov.: Two cold-adapted methanotrophs from the River Elbe and an amended description of Methylovulum psychrotolerans strain Eb1.</title>
        <authorList>
            <person name="Bussmann I.K."/>
            <person name="Klings K.-W."/>
            <person name="Warnstedt J."/>
            <person name="Hoppert M."/>
            <person name="Saborowski A."/>
            <person name="Horn F."/>
            <person name="Liebner S."/>
        </authorList>
    </citation>
    <scope>NUCLEOTIDE SEQUENCE [LARGE SCALE GENOMIC DNA]</scope>
    <source>
        <strain evidence="3 4">EbA</strain>
    </source>
</reference>
<feature type="domain" description="Uncharacterized protein TP-0789" evidence="2">
    <location>
        <begin position="76"/>
        <end position="258"/>
    </location>
</feature>
<feature type="signal peptide" evidence="1">
    <location>
        <begin position="1"/>
        <end position="20"/>
    </location>
</feature>
<keyword evidence="1" id="KW-0732">Signal</keyword>
<name>A0ABR9D2M7_9GAMM</name>
<evidence type="ECO:0000259" key="2">
    <source>
        <dbReference type="Pfam" id="PF17131"/>
    </source>
</evidence>
<comment type="caution">
    <text evidence="3">The sequence shown here is derived from an EMBL/GenBank/DDBJ whole genome shotgun (WGS) entry which is preliminary data.</text>
</comment>
<dbReference type="Pfam" id="PF17131">
    <property type="entry name" value="LolA_like"/>
    <property type="match status" value="1"/>
</dbReference>
<dbReference type="Proteomes" id="UP000652176">
    <property type="component" value="Unassembled WGS sequence"/>
</dbReference>
<dbReference type="CDD" id="cd16329">
    <property type="entry name" value="LolA_like"/>
    <property type="match status" value="1"/>
</dbReference>
<evidence type="ECO:0000256" key="1">
    <source>
        <dbReference type="SAM" id="SignalP"/>
    </source>
</evidence>
<feature type="chain" id="PRO_5046657973" evidence="1">
    <location>
        <begin position="21"/>
        <end position="260"/>
    </location>
</feature>
<evidence type="ECO:0000313" key="4">
    <source>
        <dbReference type="Proteomes" id="UP000652176"/>
    </source>
</evidence>
<protein>
    <submittedName>
        <fullName evidence="3">Outer membrane lipoprotein-sorting protein</fullName>
    </submittedName>
</protein>
<accession>A0ABR9D2M7</accession>
<organism evidence="3 4">
    <name type="scientific">Methylomonas albis</name>
    <dbReference type="NCBI Taxonomy" id="1854563"/>
    <lineage>
        <taxon>Bacteria</taxon>
        <taxon>Pseudomonadati</taxon>
        <taxon>Pseudomonadota</taxon>
        <taxon>Gammaproteobacteria</taxon>
        <taxon>Methylococcales</taxon>
        <taxon>Methylococcaceae</taxon>
        <taxon>Methylomonas</taxon>
    </lineage>
</organism>
<gene>
    <name evidence="3" type="ORF">IE877_15970</name>
</gene>
<evidence type="ECO:0000313" key="3">
    <source>
        <dbReference type="EMBL" id="MBD9357358.1"/>
    </source>
</evidence>
<dbReference type="RefSeq" id="WP_192375642.1">
    <property type="nucleotide sequence ID" value="NZ_CAJHIV010000001.1"/>
</dbReference>
<sequence length="260" mass="29750">MNKSAFLALLLALAMPALHAETPEEKGLAIAQETDKRDSGFGDSSNDALFTLRNAQGEESTREFATKTLEVPGDGDKDLGIFHKPADVNGTAVLTFSHGLKPDDQWLFLPELKRVKRISSVNKSGPFVGSEFAFEDIASWEIDKYKYKYLRDEVLDGNDCFVVENTPAYEYSGYAKQIEWVDKTIYQPRKIEFYDRKDTLLKTLTFSDYHQYLDRYWRASKLDMVNHQTGKSTTLARSNYRFRNGYKDNDFSESALKNVQ</sequence>
<dbReference type="Gene3D" id="2.50.20.10">
    <property type="entry name" value="Lipoprotein localisation LolA/LolB/LppX"/>
    <property type="match status" value="1"/>
</dbReference>
<dbReference type="InterPro" id="IPR033399">
    <property type="entry name" value="TP_0789-like"/>
</dbReference>
<keyword evidence="3" id="KW-0449">Lipoprotein</keyword>
<dbReference type="EMBL" id="JACXSS010000001">
    <property type="protein sequence ID" value="MBD9357358.1"/>
    <property type="molecule type" value="Genomic_DNA"/>
</dbReference>
<keyword evidence="4" id="KW-1185">Reference proteome</keyword>